<dbReference type="Gene3D" id="2.120.10.30">
    <property type="entry name" value="TolB, C-terminal domain"/>
    <property type="match status" value="1"/>
</dbReference>
<sequence length="369" mass="42225">MKKKYIGALAIMVGVAGFVQPIQTEANTSNNISLTNNNKKADTKVVSSAYTEAEQSVINLKNFQSTYYDGWVYYSAYEPVAGTFKQRLDGSEKKRLFTATDFVIHDGWIYFIQKTNSGKSLNRMKLDGKDIELLDSGNASNLVLDTKGNLLYYSNKESSGVTVKKLDLKNLKKSYINKNMSINIYSIQLVGDILYFTDNAGYAYKLKTDGSGYEKLVLPDGIVVKNGGFSMTKGRTYRYLAVYNGYMYYCGDGNLYKYNYSTRELKQIYISPTKTYINKNETTSEKFLTDFILKGEKIYAVVDSTHVKNNIIQNKNKEVIEMDLNGENQKIISKEKYKVTSMVSRHGITILNNRLYYKFDDKFYELKRF</sequence>
<dbReference type="InterPro" id="IPR011042">
    <property type="entry name" value="6-blade_b-propeller_TolB-like"/>
</dbReference>
<organism evidence="2 3">
    <name type="scientific">Ureibacillus xyleni</name>
    <dbReference type="NCBI Taxonomy" id="614648"/>
    <lineage>
        <taxon>Bacteria</taxon>
        <taxon>Bacillati</taxon>
        <taxon>Bacillota</taxon>
        <taxon>Bacilli</taxon>
        <taxon>Bacillales</taxon>
        <taxon>Caryophanaceae</taxon>
        <taxon>Ureibacillus</taxon>
    </lineage>
</organism>
<evidence type="ECO:0000313" key="2">
    <source>
        <dbReference type="EMBL" id="SOC03077.1"/>
    </source>
</evidence>
<dbReference type="OrthoDB" id="61520at2"/>
<dbReference type="Pfam" id="PF16472">
    <property type="entry name" value="DUF5050"/>
    <property type="match status" value="1"/>
</dbReference>
<dbReference type="AlphaFoldDB" id="A0A285SBI9"/>
<dbReference type="Proteomes" id="UP000219636">
    <property type="component" value="Unassembled WGS sequence"/>
</dbReference>
<protein>
    <submittedName>
        <fullName evidence="2">Uncharacterized protein DUF5050</fullName>
    </submittedName>
</protein>
<feature type="domain" description="Prolow-density lipoprotein receptor-related protein 1-like beta-propeller" evidence="1">
    <location>
        <begin position="63"/>
        <end position="216"/>
    </location>
</feature>
<evidence type="ECO:0000313" key="3">
    <source>
        <dbReference type="Proteomes" id="UP000219636"/>
    </source>
</evidence>
<dbReference type="EMBL" id="OBMQ01000003">
    <property type="protein sequence ID" value="SOC03077.1"/>
    <property type="molecule type" value="Genomic_DNA"/>
</dbReference>
<accession>A0A285SBI9</accession>
<proteinExistence type="predicted"/>
<name>A0A285SBI9_9BACL</name>
<dbReference type="InterPro" id="IPR032485">
    <property type="entry name" value="LRP1-like_beta_prop"/>
</dbReference>
<reference evidence="3" key="1">
    <citation type="submission" date="2017-08" db="EMBL/GenBank/DDBJ databases">
        <authorList>
            <person name="Varghese N."/>
            <person name="Submissions S."/>
        </authorList>
    </citation>
    <scope>NUCLEOTIDE SEQUENCE [LARGE SCALE GENOMIC DNA]</scope>
    <source>
        <strain evidence="3">JC22</strain>
    </source>
</reference>
<dbReference type="RefSeq" id="WP_097072849.1">
    <property type="nucleotide sequence ID" value="NZ_OBMQ01000003.1"/>
</dbReference>
<keyword evidence="3" id="KW-1185">Reference proteome</keyword>
<evidence type="ECO:0000259" key="1">
    <source>
        <dbReference type="Pfam" id="PF16472"/>
    </source>
</evidence>
<gene>
    <name evidence="2" type="ORF">SAMN05880501_103166</name>
</gene>
<dbReference type="SUPFAM" id="SSF69304">
    <property type="entry name" value="Tricorn protease N-terminal domain"/>
    <property type="match status" value="1"/>
</dbReference>